<protein>
    <recommendedName>
        <fullName evidence="3">GIY-YIG domain-containing protein</fullName>
    </recommendedName>
</protein>
<dbReference type="RefSeq" id="WP_372265208.1">
    <property type="nucleotide sequence ID" value="NZ_JBFRUW010000011.1"/>
</dbReference>
<sequence length="161" mass="19252">MHTTIIIDWKGPYTYDEVSELPELGNGLYLATGKLPYQREASIQYCGITTRSFYTRFKEHHKVHEITREQEFWLGDIAYPAEITKYYLEMAESLIIYFWQPELNERGKLNQPRPVTLVNKWFKKCGEPRYRQHTLLKELEDVLSWDGELWRSGNLTVWTEE</sequence>
<dbReference type="Proteomes" id="UP001570417">
    <property type="component" value="Unassembled WGS sequence"/>
</dbReference>
<reference evidence="1 2" key="1">
    <citation type="journal article" date="2024" name="ISME J.">
        <title>Tailless and filamentous prophages are predominant in marine Vibrio.</title>
        <authorList>
            <person name="Steensen K."/>
            <person name="Seneca J."/>
            <person name="Bartlau N."/>
            <person name="Yu X.A."/>
            <person name="Hussain F.A."/>
            <person name="Polz M.F."/>
        </authorList>
    </citation>
    <scope>NUCLEOTIDE SEQUENCE [LARGE SCALE GENOMIC DNA]</scope>
    <source>
        <strain evidence="1 2">10N.222.51.A1</strain>
    </source>
</reference>
<proteinExistence type="predicted"/>
<dbReference type="EMBL" id="JBFRUW010000011">
    <property type="protein sequence ID" value="MFA0567703.1"/>
    <property type="molecule type" value="Genomic_DNA"/>
</dbReference>
<name>A0ABV4N8J5_9VIBR</name>
<keyword evidence="2" id="KW-1185">Reference proteome</keyword>
<comment type="caution">
    <text evidence="1">The sequence shown here is derived from an EMBL/GenBank/DDBJ whole genome shotgun (WGS) entry which is preliminary data.</text>
</comment>
<evidence type="ECO:0000313" key="2">
    <source>
        <dbReference type="Proteomes" id="UP001570417"/>
    </source>
</evidence>
<evidence type="ECO:0000313" key="1">
    <source>
        <dbReference type="EMBL" id="MFA0567703.1"/>
    </source>
</evidence>
<organism evidence="1 2">
    <name type="scientific">Vibrio gallaecicus</name>
    <dbReference type="NCBI Taxonomy" id="552386"/>
    <lineage>
        <taxon>Bacteria</taxon>
        <taxon>Pseudomonadati</taxon>
        <taxon>Pseudomonadota</taxon>
        <taxon>Gammaproteobacteria</taxon>
        <taxon>Vibrionales</taxon>
        <taxon>Vibrionaceae</taxon>
        <taxon>Vibrio</taxon>
    </lineage>
</organism>
<accession>A0ABV4N8J5</accession>
<evidence type="ECO:0008006" key="3">
    <source>
        <dbReference type="Google" id="ProtNLM"/>
    </source>
</evidence>
<gene>
    <name evidence="1" type="ORF">AB4566_05375</name>
</gene>